<protein>
    <submittedName>
        <fullName evidence="2">Uncharacterized protein</fullName>
    </submittedName>
</protein>
<proteinExistence type="predicted"/>
<accession>A0AAD9NW47</accession>
<evidence type="ECO:0000313" key="3">
    <source>
        <dbReference type="Proteomes" id="UP001209878"/>
    </source>
</evidence>
<comment type="caution">
    <text evidence="2">The sequence shown here is derived from an EMBL/GenBank/DDBJ whole genome shotgun (WGS) entry which is preliminary data.</text>
</comment>
<organism evidence="2 3">
    <name type="scientific">Ridgeia piscesae</name>
    <name type="common">Tubeworm</name>
    <dbReference type="NCBI Taxonomy" id="27915"/>
    <lineage>
        <taxon>Eukaryota</taxon>
        <taxon>Metazoa</taxon>
        <taxon>Spiralia</taxon>
        <taxon>Lophotrochozoa</taxon>
        <taxon>Annelida</taxon>
        <taxon>Polychaeta</taxon>
        <taxon>Sedentaria</taxon>
        <taxon>Canalipalpata</taxon>
        <taxon>Sabellida</taxon>
        <taxon>Siboglinidae</taxon>
        <taxon>Ridgeia</taxon>
    </lineage>
</organism>
<gene>
    <name evidence="2" type="ORF">NP493_360g03046</name>
</gene>
<dbReference type="AlphaFoldDB" id="A0AAD9NW47"/>
<sequence>MTYCRLLASLAVFVSLVDASCSIQDVTLRAVTDDFWAWKLREFPEQATKDGFHQYDDKLESYDPHSFIHNK</sequence>
<keyword evidence="3" id="KW-1185">Reference proteome</keyword>
<evidence type="ECO:0000256" key="1">
    <source>
        <dbReference type="SAM" id="SignalP"/>
    </source>
</evidence>
<feature type="signal peptide" evidence="1">
    <location>
        <begin position="1"/>
        <end position="19"/>
    </location>
</feature>
<reference evidence="2" key="1">
    <citation type="journal article" date="2023" name="Mol. Biol. Evol.">
        <title>Third-Generation Sequencing Reveals the Adaptive Role of the Epigenome in Three Deep-Sea Polychaetes.</title>
        <authorList>
            <person name="Perez M."/>
            <person name="Aroh O."/>
            <person name="Sun Y."/>
            <person name="Lan Y."/>
            <person name="Juniper S.K."/>
            <person name="Young C.R."/>
            <person name="Angers B."/>
            <person name="Qian P.Y."/>
        </authorList>
    </citation>
    <scope>NUCLEOTIDE SEQUENCE</scope>
    <source>
        <strain evidence="2">R07B-5</strain>
    </source>
</reference>
<dbReference type="EMBL" id="JAODUO010000359">
    <property type="protein sequence ID" value="KAK2182319.1"/>
    <property type="molecule type" value="Genomic_DNA"/>
</dbReference>
<name>A0AAD9NW47_RIDPI</name>
<feature type="chain" id="PRO_5042186199" evidence="1">
    <location>
        <begin position="20"/>
        <end position="71"/>
    </location>
</feature>
<evidence type="ECO:0000313" key="2">
    <source>
        <dbReference type="EMBL" id="KAK2182319.1"/>
    </source>
</evidence>
<keyword evidence="1" id="KW-0732">Signal</keyword>
<dbReference type="Proteomes" id="UP001209878">
    <property type="component" value="Unassembled WGS sequence"/>
</dbReference>